<feature type="compositionally biased region" description="Low complexity" evidence="4">
    <location>
        <begin position="253"/>
        <end position="264"/>
    </location>
</feature>
<evidence type="ECO:0000313" key="5">
    <source>
        <dbReference type="EMBL" id="GAA0156489.1"/>
    </source>
</evidence>
<feature type="region of interest" description="Disordered" evidence="4">
    <location>
        <begin position="178"/>
        <end position="198"/>
    </location>
</feature>
<evidence type="ECO:0000256" key="2">
    <source>
        <dbReference type="ARBA" id="ARBA00023161"/>
    </source>
</evidence>
<feature type="region of interest" description="Disordered" evidence="4">
    <location>
        <begin position="1"/>
        <end position="22"/>
    </location>
</feature>
<feature type="compositionally biased region" description="Low complexity" evidence="4">
    <location>
        <begin position="178"/>
        <end position="195"/>
    </location>
</feature>
<feature type="compositionally biased region" description="Basic and acidic residues" evidence="4">
    <location>
        <begin position="975"/>
        <end position="997"/>
    </location>
</feature>
<comment type="caution">
    <text evidence="5">The sequence shown here is derived from an EMBL/GenBank/DDBJ whole genome shotgun (WGS) entry which is preliminary data.</text>
</comment>
<feature type="compositionally biased region" description="Pro residues" evidence="4">
    <location>
        <begin position="7"/>
        <end position="22"/>
    </location>
</feature>
<comment type="similarity">
    <text evidence="1">Belongs to the SMG8 family.</text>
</comment>
<keyword evidence="2" id="KW-0866">Nonsense-mediated mRNA decay</keyword>
<dbReference type="PANTHER" id="PTHR13091">
    <property type="entry name" value="AMPLIFIED IN BREAST CANCER 2-RELATED"/>
    <property type="match status" value="1"/>
</dbReference>
<proteinExistence type="inferred from homology"/>
<protein>
    <recommendedName>
        <fullName evidence="3">Nonsense-mediated mRNA decay factor SMG8</fullName>
    </recommendedName>
</protein>
<gene>
    <name evidence="5" type="ORF">LIER_13979</name>
</gene>
<evidence type="ECO:0000313" key="6">
    <source>
        <dbReference type="Proteomes" id="UP001454036"/>
    </source>
</evidence>
<feature type="compositionally biased region" description="Polar residues" evidence="4">
    <location>
        <begin position="999"/>
        <end position="1010"/>
    </location>
</feature>
<dbReference type="GO" id="GO:0000184">
    <property type="term" value="P:nuclear-transcribed mRNA catabolic process, nonsense-mediated decay"/>
    <property type="evidence" value="ECO:0007669"/>
    <property type="project" value="UniProtKB-KW"/>
</dbReference>
<dbReference type="PANTHER" id="PTHR13091:SF0">
    <property type="entry name" value="NONSENSE-MEDIATED MRNA DECAY FACTOR SMG8"/>
    <property type="match status" value="1"/>
</dbReference>
<dbReference type="EMBL" id="BAABME010002874">
    <property type="protein sequence ID" value="GAA0156489.1"/>
    <property type="molecule type" value="Genomic_DNA"/>
</dbReference>
<accession>A0AAV3PYC6</accession>
<evidence type="ECO:0000256" key="1">
    <source>
        <dbReference type="ARBA" id="ARBA00006443"/>
    </source>
</evidence>
<dbReference type="Proteomes" id="UP001454036">
    <property type="component" value="Unassembled WGS sequence"/>
</dbReference>
<sequence>MKVLLRPPLPPPPNPPHLTPPPPQNGVVVVGFIGKRYTDVSTLINRVVDSAVFGSGNLDKPFLNFSEKVEFSDEMMRWFESRRISYYHDEKKGILYLQFSSTVCPVMEKTEIGSCLDLEDHEFGDLKGMLFMFSVCHVIVFIQEGSHFNTQVLQKFRLLQTAKHVMIPFVRSLINSPGPSSSNFPSVSPSNNPSPGRGRAILNRNASAVALMSGLGSYSSLLPGQCSPVTLFVFLDEFSDVIPTVSSEEPAESSSLNQTSSSNNMTRSNFPIKGSGSVVMLARPVNKSEGSFRKRLQSSLEGQIRFSIKKCRTLSGSEASHPGSRSSGVSISTPLFSLDASKAVALVDRSANQVGKSLGFAIDLVEDILNGKATSDCLLLESHSQSARQEDILSVKEFIFRQSDIFRGKGGSACSSNSGSAAGVGMVAVAAAAAAASASSSGKTTVTPDLPSFGFWLSSSQILFHRILSAKFQWGEEAVTARRLLSQHNFVPPHAADEPKLKDSLEAAVSCLENGRGLVSKFSTFWCEKSLPVAKDVYIAELPPCYSTSQHKAHLEKALSVFSSMVKGPTVHSYIKQLEDECTSIWASGRQLCDAVSLTGRPCIHQTHDESKPHYSGYVFLHACSCGRSRRLRPDPFDFETANVMSSFFPECDKLLPGLQFPQGLTGGPIQPSSWCLIRVGGTRYYEPSKGLQQSGFCSSGRSLLKWMILRDRQKALDDSSCINLQQISPNESSSSTKDLLSVDASVKKGSALPGEVHNGVQIQKKPSTENLKSDNNFIGFGRGVSNFTMKKPFSEVVAGSGPMSSHFPPLKSKKPSLPNMEKVIKKNTNKPGNSDEKINEQLDYRYSDKTGDISAVNGMTTRTDGLSDRKPAVQTGSNIVPTQVCNGVKMKEINLPYSTLYIGYEYECPHGHRFILTPDQLNHLGSFYSMPAELFAPLSMDKEHTMGDPSKLAKGLEKSHRQSNGMLARPGNKRSSEKLRERVLNGRVHAENHARFSDQATKQASTTSLDYSQDDLRTTLQSITLDNGGSVLSMLNKNLPVYMNCPYCKDLKYKKNQANFKFAGSISQMQRIFMVTPPLPVILAMCPTVQFDASCFPASVVDSEKLQFNVGCQVILPPESFLSFRLPFVYGVELDGKFHPLKPLEHHPEMTAWLLKGTTLQIVSKEYNADEGLKSKAMN</sequence>
<keyword evidence="6" id="KW-1185">Reference proteome</keyword>
<reference evidence="5 6" key="1">
    <citation type="submission" date="2024-01" db="EMBL/GenBank/DDBJ databases">
        <title>The complete chloroplast genome sequence of Lithospermum erythrorhizon: insights into the phylogenetic relationship among Boraginaceae species and the maternal lineages of purple gromwells.</title>
        <authorList>
            <person name="Okada T."/>
            <person name="Watanabe K."/>
        </authorList>
    </citation>
    <scope>NUCLEOTIDE SEQUENCE [LARGE SCALE GENOMIC DNA]</scope>
</reference>
<evidence type="ECO:0000256" key="3">
    <source>
        <dbReference type="ARBA" id="ARBA00029509"/>
    </source>
</evidence>
<name>A0AAV3PYC6_LITER</name>
<dbReference type="InterPro" id="IPR019354">
    <property type="entry name" value="SMG8-like"/>
</dbReference>
<feature type="region of interest" description="Disordered" evidence="4">
    <location>
        <begin position="246"/>
        <end position="271"/>
    </location>
</feature>
<dbReference type="AlphaFoldDB" id="A0AAV3PYC6"/>
<evidence type="ECO:0000256" key="4">
    <source>
        <dbReference type="SAM" id="MobiDB-lite"/>
    </source>
</evidence>
<organism evidence="5 6">
    <name type="scientific">Lithospermum erythrorhizon</name>
    <name type="common">Purple gromwell</name>
    <name type="synonym">Lithospermum officinale var. erythrorhizon</name>
    <dbReference type="NCBI Taxonomy" id="34254"/>
    <lineage>
        <taxon>Eukaryota</taxon>
        <taxon>Viridiplantae</taxon>
        <taxon>Streptophyta</taxon>
        <taxon>Embryophyta</taxon>
        <taxon>Tracheophyta</taxon>
        <taxon>Spermatophyta</taxon>
        <taxon>Magnoliopsida</taxon>
        <taxon>eudicotyledons</taxon>
        <taxon>Gunneridae</taxon>
        <taxon>Pentapetalae</taxon>
        <taxon>asterids</taxon>
        <taxon>lamiids</taxon>
        <taxon>Boraginales</taxon>
        <taxon>Boraginaceae</taxon>
        <taxon>Boraginoideae</taxon>
        <taxon>Lithospermeae</taxon>
        <taxon>Lithospermum</taxon>
    </lineage>
</organism>
<feature type="region of interest" description="Disordered" evidence="4">
    <location>
        <begin position="944"/>
        <end position="1010"/>
    </location>
</feature>
<dbReference type="Pfam" id="PF10220">
    <property type="entry name" value="Smg8_Smg9"/>
    <property type="match status" value="3"/>
</dbReference>